<protein>
    <submittedName>
        <fullName evidence="1">Uncharacterized protein</fullName>
    </submittedName>
</protein>
<proteinExistence type="predicted"/>
<organism evidence="1 2">
    <name type="scientific">Candidatus Harrisonbacteria bacterium RIFCSPLOWO2_02_FULL_41_13b</name>
    <dbReference type="NCBI Taxonomy" id="1798409"/>
    <lineage>
        <taxon>Bacteria</taxon>
        <taxon>Candidatus Harrisoniibacteriota</taxon>
    </lineage>
</organism>
<sequence length="96" mass="11365">MRGEQIYSYMNKLNIKINIQKRSTYLEGGVLGFVAKFFPQLPRENRARSWRGSRFSRTKNIYVIRNYKFAEVRDRALKPRFVRESAVTSLQTSSKI</sequence>
<name>A0A1G1ZQI6_9BACT</name>
<dbReference type="EMBL" id="MHJL01000037">
    <property type="protein sequence ID" value="OGY66705.1"/>
    <property type="molecule type" value="Genomic_DNA"/>
</dbReference>
<dbReference type="AlphaFoldDB" id="A0A1G1ZQI6"/>
<evidence type="ECO:0000313" key="2">
    <source>
        <dbReference type="Proteomes" id="UP000177690"/>
    </source>
</evidence>
<gene>
    <name evidence="1" type="ORF">A3I24_03445</name>
</gene>
<dbReference type="Proteomes" id="UP000177690">
    <property type="component" value="Unassembled WGS sequence"/>
</dbReference>
<comment type="caution">
    <text evidence="1">The sequence shown here is derived from an EMBL/GenBank/DDBJ whole genome shotgun (WGS) entry which is preliminary data.</text>
</comment>
<evidence type="ECO:0000313" key="1">
    <source>
        <dbReference type="EMBL" id="OGY66705.1"/>
    </source>
</evidence>
<accession>A0A1G1ZQI6</accession>
<reference evidence="1 2" key="1">
    <citation type="journal article" date="2016" name="Nat. Commun.">
        <title>Thousands of microbial genomes shed light on interconnected biogeochemical processes in an aquifer system.</title>
        <authorList>
            <person name="Anantharaman K."/>
            <person name="Brown C.T."/>
            <person name="Hug L.A."/>
            <person name="Sharon I."/>
            <person name="Castelle C.J."/>
            <person name="Probst A.J."/>
            <person name="Thomas B.C."/>
            <person name="Singh A."/>
            <person name="Wilkins M.J."/>
            <person name="Karaoz U."/>
            <person name="Brodie E.L."/>
            <person name="Williams K.H."/>
            <person name="Hubbard S.S."/>
            <person name="Banfield J.F."/>
        </authorList>
    </citation>
    <scope>NUCLEOTIDE SEQUENCE [LARGE SCALE GENOMIC DNA]</scope>
</reference>
<dbReference type="STRING" id="1798409.A3I24_03445"/>